<feature type="domain" description="B box-type" evidence="6">
    <location>
        <begin position="1"/>
        <end position="45"/>
    </location>
</feature>
<keyword evidence="3" id="KW-0862">Zinc</keyword>
<dbReference type="PANTHER" id="PTHR31717:SF60">
    <property type="entry name" value="B-BOX TYPE ZINC FINGER FAMILY PROTEIN"/>
    <property type="match status" value="1"/>
</dbReference>
<comment type="caution">
    <text evidence="7">The sequence shown here is derived from an EMBL/GenBank/DDBJ whole genome shotgun (WGS) entry which is preliminary data.</text>
</comment>
<dbReference type="EMBL" id="VAHF01000009">
    <property type="protein sequence ID" value="TXG55290.1"/>
    <property type="molecule type" value="Genomic_DNA"/>
</dbReference>
<dbReference type="InterPro" id="IPR000315">
    <property type="entry name" value="Znf_B-box"/>
</dbReference>
<evidence type="ECO:0000256" key="1">
    <source>
        <dbReference type="ARBA" id="ARBA00022723"/>
    </source>
</evidence>
<evidence type="ECO:0000256" key="3">
    <source>
        <dbReference type="ARBA" id="ARBA00022833"/>
    </source>
</evidence>
<name>A0A5C7HE44_9ROSI</name>
<proteinExistence type="predicted"/>
<evidence type="ECO:0000259" key="6">
    <source>
        <dbReference type="PROSITE" id="PS50119"/>
    </source>
</evidence>
<protein>
    <recommendedName>
        <fullName evidence="6">B box-type domain-containing protein</fullName>
    </recommendedName>
</protein>
<keyword evidence="1" id="KW-0479">Metal-binding</keyword>
<gene>
    <name evidence="7" type="ORF">EZV62_020546</name>
</gene>
<feature type="region of interest" description="Disordered" evidence="5">
    <location>
        <begin position="78"/>
        <end position="178"/>
    </location>
</feature>
<evidence type="ECO:0000313" key="7">
    <source>
        <dbReference type="EMBL" id="TXG55290.1"/>
    </source>
</evidence>
<dbReference type="PANTHER" id="PTHR31717">
    <property type="entry name" value="ZINC FINGER PROTEIN CONSTANS-LIKE 10"/>
    <property type="match status" value="1"/>
</dbReference>
<dbReference type="InterPro" id="IPR049808">
    <property type="entry name" value="CONSTANS-like_Bbox1"/>
</dbReference>
<dbReference type="CDD" id="cd19821">
    <property type="entry name" value="Bbox1_BBX-like"/>
    <property type="match status" value="1"/>
</dbReference>
<keyword evidence="2 4" id="KW-0863">Zinc-finger</keyword>
<dbReference type="OrthoDB" id="153872at2759"/>
<evidence type="ECO:0000313" key="8">
    <source>
        <dbReference type="Proteomes" id="UP000323000"/>
    </source>
</evidence>
<keyword evidence="8" id="KW-1185">Reference proteome</keyword>
<dbReference type="Pfam" id="PF00643">
    <property type="entry name" value="zf-B_box"/>
    <property type="match status" value="1"/>
</dbReference>
<sequence length="248" mass="27387">MKNCELCKLQARTYCESDQASLCWSCDAKVHAANFLVARHSRTLLCHVCQSPTPWKASGEKLGHTVSVCNRCVNGQVEDQESQGANDDADDEDEDYDDDDVEEDEEEEEEEDEEVEEEEADGENQVVPWSSMTATPPPPASSSSSSSEDFSDSVNVNSLKRFREDSSDLQSQQDDLNCFSSKRKYGSTTLTAQAATVDSLSPLQDQRTESDRLESSVAVVEPHKRSRNQRGKGHFSGGESSGFSSRPI</sequence>
<feature type="region of interest" description="Disordered" evidence="5">
    <location>
        <begin position="200"/>
        <end position="248"/>
    </location>
</feature>
<evidence type="ECO:0000256" key="4">
    <source>
        <dbReference type="PROSITE-ProRule" id="PRU00024"/>
    </source>
</evidence>
<feature type="compositionally biased region" description="Low complexity" evidence="5">
    <location>
        <begin position="141"/>
        <end position="158"/>
    </location>
</feature>
<feature type="compositionally biased region" description="Basic residues" evidence="5">
    <location>
        <begin position="224"/>
        <end position="233"/>
    </location>
</feature>
<dbReference type="SMART" id="SM00336">
    <property type="entry name" value="BBOX"/>
    <property type="match status" value="1"/>
</dbReference>
<evidence type="ECO:0000256" key="2">
    <source>
        <dbReference type="ARBA" id="ARBA00022771"/>
    </source>
</evidence>
<feature type="compositionally biased region" description="Acidic residues" evidence="5">
    <location>
        <begin position="87"/>
        <end position="122"/>
    </location>
</feature>
<dbReference type="AlphaFoldDB" id="A0A5C7HE44"/>
<organism evidence="7 8">
    <name type="scientific">Acer yangbiense</name>
    <dbReference type="NCBI Taxonomy" id="1000413"/>
    <lineage>
        <taxon>Eukaryota</taxon>
        <taxon>Viridiplantae</taxon>
        <taxon>Streptophyta</taxon>
        <taxon>Embryophyta</taxon>
        <taxon>Tracheophyta</taxon>
        <taxon>Spermatophyta</taxon>
        <taxon>Magnoliopsida</taxon>
        <taxon>eudicotyledons</taxon>
        <taxon>Gunneridae</taxon>
        <taxon>Pentapetalae</taxon>
        <taxon>rosids</taxon>
        <taxon>malvids</taxon>
        <taxon>Sapindales</taxon>
        <taxon>Sapindaceae</taxon>
        <taxon>Hippocastanoideae</taxon>
        <taxon>Acereae</taxon>
        <taxon>Acer</taxon>
    </lineage>
</organism>
<accession>A0A5C7HE44</accession>
<dbReference type="PROSITE" id="PS50119">
    <property type="entry name" value="ZF_BBOX"/>
    <property type="match status" value="1"/>
</dbReference>
<dbReference type="GO" id="GO:0008270">
    <property type="term" value="F:zinc ion binding"/>
    <property type="evidence" value="ECO:0007669"/>
    <property type="project" value="UniProtKB-KW"/>
</dbReference>
<reference evidence="8" key="1">
    <citation type="journal article" date="2019" name="Gigascience">
        <title>De novo genome assembly of the endangered Acer yangbiense, a plant species with extremely small populations endemic to Yunnan Province, China.</title>
        <authorList>
            <person name="Yang J."/>
            <person name="Wariss H.M."/>
            <person name="Tao L."/>
            <person name="Zhang R."/>
            <person name="Yun Q."/>
            <person name="Hollingsworth P."/>
            <person name="Dao Z."/>
            <person name="Luo G."/>
            <person name="Guo H."/>
            <person name="Ma Y."/>
            <person name="Sun W."/>
        </authorList>
    </citation>
    <scope>NUCLEOTIDE SEQUENCE [LARGE SCALE GENOMIC DNA]</scope>
    <source>
        <strain evidence="8">cv. Malutang</strain>
    </source>
</reference>
<evidence type="ECO:0000256" key="5">
    <source>
        <dbReference type="SAM" id="MobiDB-lite"/>
    </source>
</evidence>
<dbReference type="Proteomes" id="UP000323000">
    <property type="component" value="Chromosome 9"/>
</dbReference>